<dbReference type="InterPro" id="IPR002941">
    <property type="entry name" value="DNA_methylase_N4/N6"/>
</dbReference>
<dbReference type="PANTHER" id="PTHR13370">
    <property type="entry name" value="RNA METHYLASE-RELATED"/>
    <property type="match status" value="1"/>
</dbReference>
<evidence type="ECO:0000256" key="2">
    <source>
        <dbReference type="ARBA" id="ARBA00022603"/>
    </source>
</evidence>
<accession>A0A0F9FGH7</accession>
<gene>
    <name evidence="6" type="ORF">LCGC14_1954150</name>
</gene>
<dbReference type="InterPro" id="IPR029063">
    <property type="entry name" value="SAM-dependent_MTases_sf"/>
</dbReference>
<dbReference type="GO" id="GO:0032259">
    <property type="term" value="P:methylation"/>
    <property type="evidence" value="ECO:0007669"/>
    <property type="project" value="UniProtKB-KW"/>
</dbReference>
<keyword evidence="3" id="KW-0808">Transferase</keyword>
<dbReference type="GO" id="GO:0005737">
    <property type="term" value="C:cytoplasm"/>
    <property type="evidence" value="ECO:0007669"/>
    <property type="project" value="TreeGrafter"/>
</dbReference>
<evidence type="ECO:0000256" key="4">
    <source>
        <dbReference type="ARBA" id="ARBA00022691"/>
    </source>
</evidence>
<evidence type="ECO:0000259" key="5">
    <source>
        <dbReference type="Pfam" id="PF01555"/>
    </source>
</evidence>
<comment type="caution">
    <text evidence="6">The sequence shown here is derived from an EMBL/GenBank/DDBJ whole genome shotgun (WGS) entry which is preliminary data.</text>
</comment>
<dbReference type="Gene3D" id="3.40.50.150">
    <property type="entry name" value="Vaccinia Virus protein VP39"/>
    <property type="match status" value="1"/>
</dbReference>
<organism evidence="6">
    <name type="scientific">marine sediment metagenome</name>
    <dbReference type="NCBI Taxonomy" id="412755"/>
    <lineage>
        <taxon>unclassified sequences</taxon>
        <taxon>metagenomes</taxon>
        <taxon>ecological metagenomes</taxon>
    </lineage>
</organism>
<keyword evidence="4" id="KW-0949">S-adenosyl-L-methionine</keyword>
<feature type="non-terminal residue" evidence="6">
    <location>
        <position position="423"/>
    </location>
</feature>
<dbReference type="SUPFAM" id="SSF53335">
    <property type="entry name" value="S-adenosyl-L-methionine-dependent methyltransferases"/>
    <property type="match status" value="1"/>
</dbReference>
<comment type="similarity">
    <text evidence="1">Belongs to the N(4)/N(6)-methyltransferase family.</text>
</comment>
<evidence type="ECO:0000256" key="3">
    <source>
        <dbReference type="ARBA" id="ARBA00022679"/>
    </source>
</evidence>
<dbReference type="Pfam" id="PF01555">
    <property type="entry name" value="N6_N4_Mtase"/>
    <property type="match status" value="1"/>
</dbReference>
<dbReference type="EMBL" id="LAZR01021391">
    <property type="protein sequence ID" value="KKL85494.1"/>
    <property type="molecule type" value="Genomic_DNA"/>
</dbReference>
<name>A0A0F9FGH7_9ZZZZ</name>
<proteinExistence type="inferred from homology"/>
<dbReference type="PANTHER" id="PTHR13370:SF24">
    <property type="entry name" value="TYPE III RESTRICTION-MODIFICATION ENZYME STYLTI MOD SUBUNIT"/>
    <property type="match status" value="1"/>
</dbReference>
<feature type="domain" description="DNA methylase N-4/N-6" evidence="5">
    <location>
        <begin position="81"/>
        <end position="339"/>
    </location>
</feature>
<dbReference type="PROSITE" id="PS00092">
    <property type="entry name" value="N6_MTASE"/>
    <property type="match status" value="1"/>
</dbReference>
<dbReference type="PRINTS" id="PR00506">
    <property type="entry name" value="D21N6MTFRASE"/>
</dbReference>
<dbReference type="GO" id="GO:0008170">
    <property type="term" value="F:N-methyltransferase activity"/>
    <property type="evidence" value="ECO:0007669"/>
    <property type="project" value="InterPro"/>
</dbReference>
<dbReference type="GO" id="GO:0003677">
    <property type="term" value="F:DNA binding"/>
    <property type="evidence" value="ECO:0007669"/>
    <property type="project" value="InterPro"/>
</dbReference>
<reference evidence="6" key="1">
    <citation type="journal article" date="2015" name="Nature">
        <title>Complex archaea that bridge the gap between prokaryotes and eukaryotes.</title>
        <authorList>
            <person name="Spang A."/>
            <person name="Saw J.H."/>
            <person name="Jorgensen S.L."/>
            <person name="Zaremba-Niedzwiedzka K."/>
            <person name="Martijn J."/>
            <person name="Lind A.E."/>
            <person name="van Eijk R."/>
            <person name="Schleper C."/>
            <person name="Guy L."/>
            <person name="Ettema T.J."/>
        </authorList>
    </citation>
    <scope>NUCLEOTIDE SEQUENCE</scope>
</reference>
<dbReference type="InterPro" id="IPR002052">
    <property type="entry name" value="DNA_methylase_N6_adenine_CS"/>
</dbReference>
<evidence type="ECO:0000256" key="1">
    <source>
        <dbReference type="ARBA" id="ARBA00006594"/>
    </source>
</evidence>
<protein>
    <recommendedName>
        <fullName evidence="5">DNA methylase N-4/N-6 domain-containing protein</fullName>
    </recommendedName>
</protein>
<dbReference type="AlphaFoldDB" id="A0A0F9FGH7"/>
<sequence>MTNVRLEWDDKKTEVEKISLPFQTVEILTENRILKHSRLNKWVKGVDWPKNYPQDWQNRLIWGDNKYIISSLIKEGFSGKINLIYIDPPFATGEDFSLPFKIGNEKDKTYKEANTIEQFAYRDTWGKGLASYLQMIYERLVLMKELLAENGSIYIHLDWRVNSFVRMLMDKIFGNENYRREIIWNVGSVSGFKSQVKGWVRQHDTILYYTKSKDFTFHKQYMDYNKNYIKTMFRFKDEDGRIYRKRRGGKQYLDESPGMIIGDLWNHIYSYQTRTMSKEYTGYPTQKPSELLELIIKASSNEGDVVADFFGGSGTTGVIAERLNRRWILSDLSKFAIHYTRKRLLELHKINPDYKNPCRPFVIQNLGSYQKHKFIENLHPPMVEYINFIIKLYEAEPLEGFSLLHGKKRDAFIHVSGVDSVVT</sequence>
<dbReference type="InterPro" id="IPR002295">
    <property type="entry name" value="N4/N6-MTase_EcoPI_Mod-like"/>
</dbReference>
<evidence type="ECO:0000313" key="6">
    <source>
        <dbReference type="EMBL" id="KKL85494.1"/>
    </source>
</evidence>
<keyword evidence="2" id="KW-0489">Methyltransferase</keyword>